<evidence type="ECO:0000313" key="2">
    <source>
        <dbReference type="Proteomes" id="UP001431532"/>
    </source>
</evidence>
<dbReference type="Proteomes" id="UP001431532">
    <property type="component" value="Unassembled WGS sequence"/>
</dbReference>
<protein>
    <recommendedName>
        <fullName evidence="3">Glycoside hydrolase family 57 N-terminal domain-containing protein</fullName>
    </recommendedName>
</protein>
<sequence length="705" mass="82551">MSYIRSISSNKTGVQESEMFSDSINLKCDFVMVYGFHNHLDDRVTQFMDRGYIVHFMTGISWGHYQEYLYGDYDQKTHWNEAQMDFNGERVLHGKDIPYMVPTYTYTKYLIHKLKHVIDLGVEHIHLEEPEFWQHSGYSEAFQDEYLLYYKKNLNKKDDTIDTIYKIAKLKAYLYKRAIQHIAYAIKHYAQTTYQKLIKVYIPTHSLLNYTQWHLVSPESLLATIPEIDGYIGQIWAGTSKVLNTFEGNTKERTFETAFLEYGIMQALVDGTDKHMWFLNDPIEDNQKLSWEDYAYDYKRTLTASLLHPKINSYEICPWPTRVFNRMLPKLDINEQSKHKPKYIPKTYDVFLNNTFQMLGDMPKAEVIYDDIDFKIGMFLSDSAMYQRKLPRSTQDKNDLLRVSSEFPDYYGITLPLLKRGIPILGAVLDNITRFPNTLDSYDVLLLSYDFMKPSHIDIHYALKRFVDEGKTLIFIGTDDDIFNGVSEWWNQKDLTATPQKHLFDIFGVKSYASNIYSIGKGIFAYYNINSHKITTSKTLSSSLYNFVVSVLNQSNLRFKEQNYIKLTRGKYTIVSCMDESINQNAYHLKGIYADMFSLSFEVVRNPKIKVGDVGVFYDTTTAQDGDIIGSTYRILKYEQFENEYDYDLSGKKNIDGYIRVKLMTKPKCVMCDKIPLIHQYDDDSQTLLIHMNLKNDLEKIKIFT</sequence>
<dbReference type="AlphaFoldDB" id="A0AAW6U3F9"/>
<accession>A0AAW6U3F9</accession>
<evidence type="ECO:0000313" key="1">
    <source>
        <dbReference type="EMBL" id="MDI6452415.1"/>
    </source>
</evidence>
<keyword evidence="2" id="KW-1185">Reference proteome</keyword>
<comment type="caution">
    <text evidence="1">The sequence shown here is derived from an EMBL/GenBank/DDBJ whole genome shotgun (WGS) entry which is preliminary data.</text>
</comment>
<evidence type="ECO:0008006" key="3">
    <source>
        <dbReference type="Google" id="ProtNLM"/>
    </source>
</evidence>
<dbReference type="RefSeq" id="WP_282838830.1">
    <property type="nucleotide sequence ID" value="NZ_JASCXW010000004.1"/>
</dbReference>
<gene>
    <name evidence="1" type="ORF">QJ521_02455</name>
</gene>
<dbReference type="EMBL" id="JASCXW010000004">
    <property type="protein sequence ID" value="MDI6452415.1"/>
    <property type="molecule type" value="Genomic_DNA"/>
</dbReference>
<name>A0AAW6U3F9_9MOLU</name>
<proteinExistence type="predicted"/>
<organism evidence="1 2">
    <name type="scientific">Peloplasma aerotolerans</name>
    <dbReference type="NCBI Taxonomy" id="3044389"/>
    <lineage>
        <taxon>Bacteria</taxon>
        <taxon>Bacillati</taxon>
        <taxon>Mycoplasmatota</taxon>
        <taxon>Mollicutes</taxon>
        <taxon>Acholeplasmatales</taxon>
        <taxon>Acholeplasmataceae</taxon>
        <taxon>Peloplasma</taxon>
    </lineage>
</organism>
<reference evidence="1" key="1">
    <citation type="submission" date="2023-05" db="EMBL/GenBank/DDBJ databases">
        <title>Mariniplasma microaerophilum sp. nov., a novel anaerobic mollicute isolated from terrestrial mud volcano, Taman Peninsula, Russia.</title>
        <authorList>
            <person name="Khomyakova M.A."/>
            <person name="Merkel A.Y."/>
            <person name="Slobodkin A.I."/>
        </authorList>
    </citation>
    <scope>NUCLEOTIDE SEQUENCE</scope>
    <source>
        <strain evidence="1">M4Ah</strain>
    </source>
</reference>